<dbReference type="PANTHER" id="PTHR43130">
    <property type="entry name" value="ARAC-FAMILY TRANSCRIPTIONAL REGULATOR"/>
    <property type="match status" value="1"/>
</dbReference>
<gene>
    <name evidence="2" type="ORF">RQP53_09855</name>
</gene>
<dbReference type="InterPro" id="IPR029062">
    <property type="entry name" value="Class_I_gatase-like"/>
</dbReference>
<dbReference type="CDD" id="cd03139">
    <property type="entry name" value="GATase1_PfpI_2"/>
    <property type="match status" value="1"/>
</dbReference>
<comment type="caution">
    <text evidence="2">The sequence shown here is derived from an EMBL/GenBank/DDBJ whole genome shotgun (WGS) entry which is preliminary data.</text>
</comment>
<dbReference type="Gene3D" id="3.40.50.880">
    <property type="match status" value="1"/>
</dbReference>
<reference evidence="2" key="1">
    <citation type="submission" date="2023-09" db="EMBL/GenBank/DDBJ databases">
        <title>Paucibacter sp. APW11 Genome sequencing and assembly.</title>
        <authorList>
            <person name="Kim I."/>
        </authorList>
    </citation>
    <scope>NUCLEOTIDE SEQUENCE</scope>
    <source>
        <strain evidence="2">APW11</strain>
    </source>
</reference>
<dbReference type="RefSeq" id="WP_315650128.1">
    <property type="nucleotide sequence ID" value="NZ_JAVXZY010000003.1"/>
</dbReference>
<dbReference type="GO" id="GO:0016829">
    <property type="term" value="F:lyase activity"/>
    <property type="evidence" value="ECO:0007669"/>
    <property type="project" value="UniProtKB-KW"/>
</dbReference>
<dbReference type="Pfam" id="PF01965">
    <property type="entry name" value="DJ-1_PfpI"/>
    <property type="match status" value="1"/>
</dbReference>
<keyword evidence="3" id="KW-1185">Reference proteome</keyword>
<dbReference type="EC" id="4.2.1.-" evidence="2"/>
<evidence type="ECO:0000313" key="2">
    <source>
        <dbReference type="EMBL" id="MDT8999568.1"/>
    </source>
</evidence>
<sequence>MPIAQQSNSRNVAILVFDEVEVLDFAGPFEVFSVAGSELPAAPYAPFFPYLIGLNTQPVQARGGFVVQPRYRFDDAPAPDVLLIPGGNGTRRLLKHPALLQWLREQAARVEVLASVCTGALVLGASGLLDGRRVCTHHQAYERLRELAPGALPQEGRRFVQDGALWTSGGISAGIDMSLALVQALVGDTAPVRAEMEWMWVDQGDAAA</sequence>
<dbReference type="SUPFAM" id="SSF52317">
    <property type="entry name" value="Class I glutamine amidotransferase-like"/>
    <property type="match status" value="1"/>
</dbReference>
<name>A0ABU3PAN3_9BURK</name>
<accession>A0ABU3PAN3</accession>
<feature type="domain" description="DJ-1/PfpI" evidence="1">
    <location>
        <begin position="11"/>
        <end position="183"/>
    </location>
</feature>
<evidence type="ECO:0000259" key="1">
    <source>
        <dbReference type="Pfam" id="PF01965"/>
    </source>
</evidence>
<dbReference type="Proteomes" id="UP001246372">
    <property type="component" value="Unassembled WGS sequence"/>
</dbReference>
<organism evidence="2 3">
    <name type="scientific">Roseateles aquae</name>
    <dbReference type="NCBI Taxonomy" id="3077235"/>
    <lineage>
        <taxon>Bacteria</taxon>
        <taxon>Pseudomonadati</taxon>
        <taxon>Pseudomonadota</taxon>
        <taxon>Betaproteobacteria</taxon>
        <taxon>Burkholderiales</taxon>
        <taxon>Sphaerotilaceae</taxon>
        <taxon>Roseateles</taxon>
    </lineage>
</organism>
<protein>
    <submittedName>
        <fullName evidence="2">DJ-1/PfpI family protein</fullName>
        <ecNumber evidence="2">4.2.1.-</ecNumber>
    </submittedName>
</protein>
<evidence type="ECO:0000313" key="3">
    <source>
        <dbReference type="Proteomes" id="UP001246372"/>
    </source>
</evidence>
<dbReference type="EMBL" id="JAVXZY010000003">
    <property type="protein sequence ID" value="MDT8999568.1"/>
    <property type="molecule type" value="Genomic_DNA"/>
</dbReference>
<keyword evidence="2" id="KW-0456">Lyase</keyword>
<proteinExistence type="predicted"/>
<dbReference type="PANTHER" id="PTHR43130:SF14">
    <property type="entry name" value="DJ-1_PFPI DOMAIN-CONTAINING PROTEIN"/>
    <property type="match status" value="1"/>
</dbReference>
<dbReference type="InterPro" id="IPR052158">
    <property type="entry name" value="INH-QAR"/>
</dbReference>
<dbReference type="InterPro" id="IPR002818">
    <property type="entry name" value="DJ-1/PfpI"/>
</dbReference>